<gene>
    <name evidence="2" type="ORF">NP603_15860</name>
</gene>
<evidence type="ECO:0000256" key="1">
    <source>
        <dbReference type="SAM" id="Phobius"/>
    </source>
</evidence>
<keyword evidence="1" id="KW-0812">Transmembrane</keyword>
<reference evidence="2 3" key="1">
    <citation type="submission" date="2022-07" db="EMBL/GenBank/DDBJ databases">
        <title>Methylomonas rivi sp. nov., Methylomonas rosea sp. nov., Methylomonas aureus sp. nov. and Methylomonas subterranea sp. nov., four novel methanotrophs isolated from a freshwater creek and the deep terrestrial subsurface.</title>
        <authorList>
            <person name="Abin C."/>
            <person name="Sankaranarayanan K."/>
            <person name="Garner C."/>
            <person name="Sindelar R."/>
            <person name="Kotary K."/>
            <person name="Garner R."/>
            <person name="Barclay S."/>
            <person name="Lawson P."/>
            <person name="Krumholz L."/>
        </authorList>
    </citation>
    <scope>NUCLEOTIDE SEQUENCE [LARGE SCALE GENOMIC DNA]</scope>
    <source>
        <strain evidence="2 3">SURF-1</strain>
    </source>
</reference>
<feature type="transmembrane region" description="Helical" evidence="1">
    <location>
        <begin position="41"/>
        <end position="62"/>
    </location>
</feature>
<protein>
    <submittedName>
        <fullName evidence="2">Uncharacterized protein</fullName>
    </submittedName>
</protein>
<dbReference type="RefSeq" id="WP_256611927.1">
    <property type="nucleotide sequence ID" value="NZ_JANIBM010000025.1"/>
</dbReference>
<dbReference type="Proteomes" id="UP001524569">
    <property type="component" value="Unassembled WGS sequence"/>
</dbReference>
<dbReference type="EMBL" id="JANIBM010000025">
    <property type="protein sequence ID" value="MCQ8182598.1"/>
    <property type="molecule type" value="Genomic_DNA"/>
</dbReference>
<evidence type="ECO:0000313" key="2">
    <source>
        <dbReference type="EMBL" id="MCQ8182598.1"/>
    </source>
</evidence>
<keyword evidence="1" id="KW-1133">Transmembrane helix</keyword>
<comment type="caution">
    <text evidence="2">The sequence shown here is derived from an EMBL/GenBank/DDBJ whole genome shotgun (WGS) entry which is preliminary data.</text>
</comment>
<proteinExistence type="predicted"/>
<evidence type="ECO:0000313" key="3">
    <source>
        <dbReference type="Proteomes" id="UP001524569"/>
    </source>
</evidence>
<organism evidence="2 3">
    <name type="scientific">Methylomonas aurea</name>
    <dbReference type="NCBI Taxonomy" id="2952224"/>
    <lineage>
        <taxon>Bacteria</taxon>
        <taxon>Pseudomonadati</taxon>
        <taxon>Pseudomonadota</taxon>
        <taxon>Gammaproteobacteria</taxon>
        <taxon>Methylococcales</taxon>
        <taxon>Methylococcaceae</taxon>
        <taxon>Methylomonas</taxon>
    </lineage>
</organism>
<sequence>MATGIVAGLSAAAAAMAEPTGLSAFGVWLGLVDEPLIVRLAPIFGWLATATGTLSGAAYFIAQWQKRRFRKQTAARASASGLSGLSAEDDGQAGS</sequence>
<keyword evidence="3" id="KW-1185">Reference proteome</keyword>
<name>A0ABT1UL76_9GAMM</name>
<keyword evidence="1" id="KW-0472">Membrane</keyword>
<accession>A0ABT1UL76</accession>